<dbReference type="GO" id="GO:0004356">
    <property type="term" value="F:glutamine synthetase activity"/>
    <property type="evidence" value="ECO:0007669"/>
    <property type="project" value="UniProtKB-EC"/>
</dbReference>
<feature type="binding site" evidence="5">
    <location>
        <position position="339"/>
    </location>
    <ligand>
        <name>L-glutamate</name>
        <dbReference type="ChEBI" id="CHEBI:29985"/>
    </ligand>
</feature>
<evidence type="ECO:0000256" key="9">
    <source>
        <dbReference type="RuleBase" id="RU000384"/>
    </source>
</evidence>
<feature type="binding site" evidence="5">
    <location>
        <position position="319"/>
    </location>
    <ligand>
        <name>L-glutamate</name>
        <dbReference type="ChEBI" id="CHEBI:29985"/>
    </ligand>
</feature>
<organism evidence="12">
    <name type="scientific">candidate division WOR-3 bacterium</name>
    <dbReference type="NCBI Taxonomy" id="2052148"/>
    <lineage>
        <taxon>Bacteria</taxon>
        <taxon>Bacteria division WOR-3</taxon>
    </lineage>
</organism>
<keyword evidence="3 6" id="KW-0547">Nucleotide-binding</keyword>
<keyword evidence="4 6" id="KW-0067">ATP-binding</keyword>
<comment type="similarity">
    <text evidence="1 8 9">Belongs to the glutamine synthetase family.</text>
</comment>
<accession>A0A7C2K260</accession>
<keyword evidence="7" id="KW-0479">Metal-binding</keyword>
<dbReference type="InterPro" id="IPR008147">
    <property type="entry name" value="Gln_synt_N"/>
</dbReference>
<evidence type="ECO:0000256" key="1">
    <source>
        <dbReference type="ARBA" id="ARBA00009897"/>
    </source>
</evidence>
<evidence type="ECO:0000313" key="12">
    <source>
        <dbReference type="EMBL" id="HEN27082.1"/>
    </source>
</evidence>
<comment type="caution">
    <text evidence="12">The sequence shown here is derived from an EMBL/GenBank/DDBJ whole genome shotgun (WGS) entry which is preliminary data.</text>
</comment>
<dbReference type="GO" id="GO:0046872">
    <property type="term" value="F:metal ion binding"/>
    <property type="evidence" value="ECO:0007669"/>
    <property type="project" value="UniProtKB-KW"/>
</dbReference>
<dbReference type="InterPro" id="IPR004809">
    <property type="entry name" value="Gln_synth_I"/>
</dbReference>
<keyword evidence="7" id="KW-0460">Magnesium</keyword>
<dbReference type="PROSITE" id="PS51987">
    <property type="entry name" value="GS_CATALYTIC"/>
    <property type="match status" value="1"/>
</dbReference>
<dbReference type="Pfam" id="PF00120">
    <property type="entry name" value="Gln-synt_C"/>
    <property type="match status" value="1"/>
</dbReference>
<evidence type="ECO:0000256" key="7">
    <source>
        <dbReference type="PIRSR" id="PIRSR604809-3"/>
    </source>
</evidence>
<evidence type="ECO:0000259" key="10">
    <source>
        <dbReference type="PROSITE" id="PS51986"/>
    </source>
</evidence>
<protein>
    <submittedName>
        <fullName evidence="12">Type I glutamate--ammonia ligase</fullName>
        <ecNumber evidence="12">6.3.1.2</ecNumber>
    </submittedName>
</protein>
<name>A0A7C2K260_UNCW3</name>
<feature type="binding site" evidence="7">
    <location>
        <position position="191"/>
    </location>
    <ligand>
        <name>Mg(2+)</name>
        <dbReference type="ChEBI" id="CHEBI:18420"/>
        <label>1</label>
    </ligand>
</feature>
<comment type="cofactor">
    <cofactor evidence="7">
        <name>Mg(2+)</name>
        <dbReference type="ChEBI" id="CHEBI:18420"/>
    </cofactor>
    <text evidence="7">Binds 2 Mg(2+) ions per subunit.</text>
</comment>
<evidence type="ECO:0000256" key="5">
    <source>
        <dbReference type="PIRSR" id="PIRSR604809-1"/>
    </source>
</evidence>
<gene>
    <name evidence="12" type="primary">glnA</name>
    <name evidence="12" type="ORF">ENQ77_00080</name>
    <name evidence="13" type="ORF">ENU66_03250</name>
</gene>
<sequence length="445" mass="50599">MEVKTIQNLIEKGEIRVVDLWFHCILGKLRHVSIEPSYFLKGFSKGIGIDGSSVPGYAEVHNSDMRLFPDLESAFLDPVREGVLVVYSDLYYSDTQEPYPVYPRNVLRKALELVRKLDVAEDVHILPELEFYVFQEVDFDETGYYIEFVEEKRLKSSYHVAEPYDAFFELRTEIVQLLKKAGINTKYHHHEVGGYGQNEIELTFGSALKVCDQVETAKFVIKSVAEKYGFKATFMPKPLFNEPGNGFHFHMYLAKKGESVFYGNERNLGLSETALHFIGGLLRHARALSAFVNPSTNSYKRLYSGFEAPVAITYALANRTAAIRIPGYAKGKDVDIEYRPPDATMNTYLGVAAIILAGLDGIRNKIDPGEPFEGKVDIESVKSGRVQLLPSNLKEALDALKEDHQFLTVDGVFTEDMINKWIDLKMEEYNRVNLLPHPQEYVDYF</sequence>
<feature type="binding site" evidence="6">
    <location>
        <position position="319"/>
    </location>
    <ligand>
        <name>ATP</name>
        <dbReference type="ChEBI" id="CHEBI:30616"/>
    </ligand>
</feature>
<evidence type="ECO:0000313" key="13">
    <source>
        <dbReference type="EMBL" id="HGL17336.1"/>
    </source>
</evidence>
<feature type="binding site" evidence="7">
    <location>
        <position position="337"/>
    </location>
    <ligand>
        <name>Mg(2+)</name>
        <dbReference type="ChEBI" id="CHEBI:18420"/>
        <label>1</label>
    </ligand>
</feature>
<evidence type="ECO:0000256" key="8">
    <source>
        <dbReference type="PROSITE-ProRule" id="PRU01330"/>
    </source>
</evidence>
<dbReference type="GO" id="GO:0006542">
    <property type="term" value="P:glutamine biosynthetic process"/>
    <property type="evidence" value="ECO:0007669"/>
    <property type="project" value="InterPro"/>
</dbReference>
<evidence type="ECO:0000256" key="6">
    <source>
        <dbReference type="PIRSR" id="PIRSR604809-2"/>
    </source>
</evidence>
<evidence type="ECO:0000259" key="11">
    <source>
        <dbReference type="PROSITE" id="PS51987"/>
    </source>
</evidence>
<proteinExistence type="inferred from homology"/>
<dbReference type="PANTHER" id="PTHR43407">
    <property type="entry name" value="GLUTAMINE SYNTHETASE"/>
    <property type="match status" value="1"/>
</dbReference>
<dbReference type="PROSITE" id="PS51986">
    <property type="entry name" value="GS_BETA_GRASP"/>
    <property type="match status" value="1"/>
</dbReference>
<dbReference type="EMBL" id="DSOL01000002">
    <property type="protein sequence ID" value="HEN27082.1"/>
    <property type="molecule type" value="Genomic_DNA"/>
</dbReference>
<feature type="binding site" evidence="7">
    <location>
        <position position="130"/>
    </location>
    <ligand>
        <name>Mg(2+)</name>
        <dbReference type="ChEBI" id="CHEBI:18420"/>
        <label>1</label>
    </ligand>
</feature>
<feature type="binding site" evidence="7">
    <location>
        <position position="199"/>
    </location>
    <ligand>
        <name>Mg(2+)</name>
        <dbReference type="ChEBI" id="CHEBI:18420"/>
        <label>1</label>
    </ligand>
</feature>
<dbReference type="EC" id="6.3.1.2" evidence="12"/>
<feature type="binding site" evidence="5">
    <location>
        <position position="307"/>
    </location>
    <ligand>
        <name>L-glutamate</name>
        <dbReference type="ChEBI" id="CHEBI:29985"/>
    </ligand>
</feature>
<feature type="domain" description="GS catalytic" evidence="11">
    <location>
        <begin position="103"/>
        <end position="445"/>
    </location>
</feature>
<feature type="binding site" evidence="7">
    <location>
        <position position="128"/>
    </location>
    <ligand>
        <name>Mg(2+)</name>
        <dbReference type="ChEBI" id="CHEBI:18420"/>
        <label>1</label>
    </ligand>
</feature>
<dbReference type="PANTHER" id="PTHR43407:SF1">
    <property type="entry name" value="LENGSIN"/>
    <property type="match status" value="1"/>
</dbReference>
<evidence type="ECO:0000256" key="2">
    <source>
        <dbReference type="ARBA" id="ARBA00022598"/>
    </source>
</evidence>
<dbReference type="SMART" id="SM01230">
    <property type="entry name" value="Gln-synt_C"/>
    <property type="match status" value="1"/>
</dbReference>
<dbReference type="SUPFAM" id="SSF54368">
    <property type="entry name" value="Glutamine synthetase, N-terminal domain"/>
    <property type="match status" value="1"/>
</dbReference>
<dbReference type="SUPFAM" id="SSF55931">
    <property type="entry name" value="Glutamine synthetase/guanido kinase"/>
    <property type="match status" value="1"/>
</dbReference>
<feature type="domain" description="GS beta-grasp" evidence="10">
    <location>
        <begin position="8"/>
        <end position="95"/>
    </location>
</feature>
<feature type="binding site" evidence="7">
    <location>
        <position position="248"/>
    </location>
    <ligand>
        <name>Mg(2+)</name>
        <dbReference type="ChEBI" id="CHEBI:18420"/>
        <label>1</label>
    </ligand>
</feature>
<dbReference type="Gene3D" id="3.10.20.70">
    <property type="entry name" value="Glutamine synthetase, N-terminal domain"/>
    <property type="match status" value="1"/>
</dbReference>
<dbReference type="GO" id="GO:0016020">
    <property type="term" value="C:membrane"/>
    <property type="evidence" value="ECO:0007669"/>
    <property type="project" value="TreeGrafter"/>
</dbReference>
<dbReference type="Pfam" id="PF03951">
    <property type="entry name" value="Gln-synt_N"/>
    <property type="match status" value="1"/>
</dbReference>
<feature type="binding site" evidence="5">
    <location>
        <position position="301"/>
    </location>
    <ligand>
        <name>L-glutamate</name>
        <dbReference type="ChEBI" id="CHEBI:29985"/>
    </ligand>
</feature>
<dbReference type="GO" id="GO:0005524">
    <property type="term" value="F:ATP binding"/>
    <property type="evidence" value="ECO:0007669"/>
    <property type="project" value="UniProtKB-KW"/>
</dbReference>
<dbReference type="InterPro" id="IPR008146">
    <property type="entry name" value="Gln_synth_cat_dom"/>
</dbReference>
<evidence type="ECO:0000256" key="4">
    <source>
        <dbReference type="ARBA" id="ARBA00022840"/>
    </source>
</evidence>
<dbReference type="NCBIfam" id="TIGR00653">
    <property type="entry name" value="GlnA"/>
    <property type="match status" value="1"/>
</dbReference>
<feature type="binding site" evidence="6">
    <location>
        <position position="332"/>
    </location>
    <ligand>
        <name>ATP</name>
        <dbReference type="ChEBI" id="CHEBI:30616"/>
    </ligand>
</feature>
<evidence type="ECO:0000256" key="3">
    <source>
        <dbReference type="ARBA" id="ARBA00022741"/>
    </source>
</evidence>
<dbReference type="InterPro" id="IPR014746">
    <property type="entry name" value="Gln_synth/guanido_kin_cat_dom"/>
</dbReference>
<dbReference type="GO" id="GO:0019740">
    <property type="term" value="P:nitrogen utilization"/>
    <property type="evidence" value="ECO:0007669"/>
    <property type="project" value="TreeGrafter"/>
</dbReference>
<dbReference type="EMBL" id="DTDJ01000024">
    <property type="protein sequence ID" value="HGL17336.1"/>
    <property type="molecule type" value="Genomic_DNA"/>
</dbReference>
<keyword evidence="2 12" id="KW-0436">Ligase</keyword>
<dbReference type="AlphaFoldDB" id="A0A7C2K260"/>
<dbReference type="InterPro" id="IPR036651">
    <property type="entry name" value="Gln_synt_N_sf"/>
</dbReference>
<dbReference type="GO" id="GO:0005737">
    <property type="term" value="C:cytoplasm"/>
    <property type="evidence" value="ECO:0007669"/>
    <property type="project" value="TreeGrafter"/>
</dbReference>
<reference evidence="12" key="1">
    <citation type="journal article" date="2020" name="mSystems">
        <title>Genome- and Community-Level Interaction Insights into Carbon Utilization and Element Cycling Functions of Hydrothermarchaeota in Hydrothermal Sediment.</title>
        <authorList>
            <person name="Zhou Z."/>
            <person name="Liu Y."/>
            <person name="Xu W."/>
            <person name="Pan J."/>
            <person name="Luo Z.H."/>
            <person name="Li M."/>
        </authorList>
    </citation>
    <scope>NUCLEOTIDE SEQUENCE [LARGE SCALE GENOMIC DNA]</scope>
    <source>
        <strain evidence="12">SpSt-34</strain>
        <strain evidence="13">SpSt-69</strain>
    </source>
</reference>
<dbReference type="Gene3D" id="3.30.590.10">
    <property type="entry name" value="Glutamine synthetase/guanido kinase, catalytic domain"/>
    <property type="match status" value="1"/>
</dbReference>